<keyword evidence="3" id="KW-1185">Reference proteome</keyword>
<evidence type="ECO:0000259" key="1">
    <source>
        <dbReference type="Pfam" id="PF12680"/>
    </source>
</evidence>
<evidence type="ECO:0000313" key="2">
    <source>
        <dbReference type="EMBL" id="OPC78050.1"/>
    </source>
</evidence>
<comment type="caution">
    <text evidence="2">The sequence shown here is derived from an EMBL/GenBank/DDBJ whole genome shotgun (WGS) entry which is preliminary data.</text>
</comment>
<dbReference type="InterPro" id="IPR032710">
    <property type="entry name" value="NTF2-like_dom_sf"/>
</dbReference>
<gene>
    <name evidence="2" type="ORF">B4N89_38215</name>
</gene>
<reference evidence="2 3" key="1">
    <citation type="submission" date="2017-03" db="EMBL/GenBank/DDBJ databases">
        <title>Draft genome sequence of Streptomyces scabrisporus NF3, endophyte isolated from Amphipterygium adstringens.</title>
        <authorList>
            <person name="Vazquez M."/>
            <person name="Ceapa C.D."/>
            <person name="Rodriguez Luna D."/>
            <person name="Sanchez Esquivel S."/>
        </authorList>
    </citation>
    <scope>NUCLEOTIDE SEQUENCE [LARGE SCALE GENOMIC DNA]</scope>
    <source>
        <strain evidence="2 3">NF3</strain>
    </source>
</reference>
<dbReference type="InterPro" id="IPR037401">
    <property type="entry name" value="SnoaL-like"/>
</dbReference>
<name>A0A1T3NMX8_9ACTN</name>
<dbReference type="SUPFAM" id="SSF54427">
    <property type="entry name" value="NTF2-like"/>
    <property type="match status" value="1"/>
</dbReference>
<organism evidence="2 3">
    <name type="scientific">Embleya scabrispora</name>
    <dbReference type="NCBI Taxonomy" id="159449"/>
    <lineage>
        <taxon>Bacteria</taxon>
        <taxon>Bacillati</taxon>
        <taxon>Actinomycetota</taxon>
        <taxon>Actinomycetes</taxon>
        <taxon>Kitasatosporales</taxon>
        <taxon>Streptomycetaceae</taxon>
        <taxon>Embleya</taxon>
    </lineage>
</organism>
<protein>
    <recommendedName>
        <fullName evidence="1">SnoaL-like domain-containing protein</fullName>
    </recommendedName>
</protein>
<accession>A0A1T3NMX8</accession>
<dbReference type="Gene3D" id="3.10.450.50">
    <property type="match status" value="1"/>
</dbReference>
<feature type="domain" description="SnoaL-like" evidence="1">
    <location>
        <begin position="50"/>
        <end position="156"/>
    </location>
</feature>
<dbReference type="Proteomes" id="UP000190037">
    <property type="component" value="Unassembled WGS sequence"/>
</dbReference>
<proteinExistence type="predicted"/>
<sequence length="185" mass="20868">MSANRSLFTRIRLVPCIRQVTAPTVTCRRQVTGSRPEAGMYHTIVRAKTRRIWARMARGDYRAAVDMAAPTVRFRFVGDAAPAAELVGRDAFEQWFADLYRLLPDLRLRLTDVVAKGWPWKTTVVVRLAVTATLADGSRYENEGVQWVTLRWGRMVDDYVLEDTARLAAAIERQHHAVAQAAGGR</sequence>
<dbReference type="STRING" id="159449.B4N89_38215"/>
<dbReference type="Pfam" id="PF12680">
    <property type="entry name" value="SnoaL_2"/>
    <property type="match status" value="1"/>
</dbReference>
<dbReference type="EMBL" id="MWQN01000003">
    <property type="protein sequence ID" value="OPC78050.1"/>
    <property type="molecule type" value="Genomic_DNA"/>
</dbReference>
<evidence type="ECO:0000313" key="3">
    <source>
        <dbReference type="Proteomes" id="UP000190037"/>
    </source>
</evidence>
<dbReference type="AlphaFoldDB" id="A0A1T3NMX8"/>